<keyword evidence="2" id="KW-1185">Reference proteome</keyword>
<dbReference type="Gene3D" id="3.30.429.10">
    <property type="entry name" value="Macrophage Migration Inhibitory Factor"/>
    <property type="match status" value="1"/>
</dbReference>
<organism evidence="1 2">
    <name type="scientific">Uliginosibacterium sediminicola</name>
    <dbReference type="NCBI Taxonomy" id="2024550"/>
    <lineage>
        <taxon>Bacteria</taxon>
        <taxon>Pseudomonadati</taxon>
        <taxon>Pseudomonadota</taxon>
        <taxon>Betaproteobacteria</taxon>
        <taxon>Rhodocyclales</taxon>
        <taxon>Zoogloeaceae</taxon>
        <taxon>Uliginosibacterium</taxon>
    </lineage>
</organism>
<comment type="caution">
    <text evidence="1">The sequence shown here is derived from an EMBL/GenBank/DDBJ whole genome shotgun (WGS) entry which is preliminary data.</text>
</comment>
<accession>A0ABU9YT03</accession>
<name>A0ABU9YT03_9RHOO</name>
<dbReference type="RefSeq" id="WP_345917621.1">
    <property type="nucleotide sequence ID" value="NZ_JBDIVE010000001.1"/>
</dbReference>
<gene>
    <name evidence="1" type="ORF">ABDB84_00080</name>
</gene>
<dbReference type="InterPro" id="IPR004220">
    <property type="entry name" value="5-COMe_2-OHmuconate_Isoase"/>
</dbReference>
<proteinExistence type="predicted"/>
<reference evidence="1 2" key="1">
    <citation type="journal article" date="2018" name="Int. J. Syst. Evol. Microbiol.">
        <title>Uliginosibacterium sediminicola sp. nov., isolated from freshwater sediment.</title>
        <authorList>
            <person name="Hwang W.M."/>
            <person name="Kim S.M."/>
            <person name="Kang K."/>
            <person name="Ahn T.Y."/>
        </authorList>
    </citation>
    <scope>NUCLEOTIDE SEQUENCE [LARGE SCALE GENOMIC DNA]</scope>
    <source>
        <strain evidence="1 2">M1-21</strain>
    </source>
</reference>
<dbReference type="EMBL" id="JBDIVE010000001">
    <property type="protein sequence ID" value="MEN3066850.1"/>
    <property type="molecule type" value="Genomic_DNA"/>
</dbReference>
<sequence length="122" mass="13084">MPHLTLEYTQNLAGVLDVTGALRAVNAALLATGIIDAPEQLKSRAVPLDSFLVGNFETGEAFIHLRMQLMAGRSFAQRQQLGKAAVAAVAEALKAPPGLRVQITFEAGEMLADTYQKLIITH</sequence>
<dbReference type="Proteomes" id="UP001410394">
    <property type="component" value="Unassembled WGS sequence"/>
</dbReference>
<evidence type="ECO:0008006" key="3">
    <source>
        <dbReference type="Google" id="ProtNLM"/>
    </source>
</evidence>
<dbReference type="Pfam" id="PF02962">
    <property type="entry name" value="CHMI"/>
    <property type="match status" value="1"/>
</dbReference>
<protein>
    <recommendedName>
        <fullName evidence="3">5-carboxymethyl-2-hydroxymuconate isomerase</fullName>
    </recommendedName>
</protein>
<dbReference type="SUPFAM" id="SSF55331">
    <property type="entry name" value="Tautomerase/MIF"/>
    <property type="match status" value="1"/>
</dbReference>
<dbReference type="InterPro" id="IPR014347">
    <property type="entry name" value="Tautomerase/MIF_sf"/>
</dbReference>
<evidence type="ECO:0000313" key="1">
    <source>
        <dbReference type="EMBL" id="MEN3066850.1"/>
    </source>
</evidence>
<dbReference type="PANTHER" id="PTHR37950:SF1">
    <property type="entry name" value="4-HYDROXYPHENYLACETATE CATABOLISM PROTEIN"/>
    <property type="match status" value="1"/>
</dbReference>
<evidence type="ECO:0000313" key="2">
    <source>
        <dbReference type="Proteomes" id="UP001410394"/>
    </source>
</evidence>
<dbReference type="PANTHER" id="PTHR37950">
    <property type="entry name" value="4-HYDROXYPHENYLACETATE CATABOLISM PROTEIN"/>
    <property type="match status" value="1"/>
</dbReference>